<sequence>MTKTEFFEIITDHLKRLNGQFNAFGEYVAFDVPKYTAADLAPYEFHEDPENYAKWKAENPDYPWVAHASGYTMKNCWLVGLINHRSYEAATKQAKIFARWITEYQTK</sequence>
<keyword evidence="2" id="KW-1185">Reference proteome</keyword>
<dbReference type="RefSeq" id="YP_006986907.1">
    <property type="nucleotide sequence ID" value="NC_019400.1"/>
</dbReference>
<dbReference type="EMBL" id="JN882284">
    <property type="protein sequence ID" value="AFC21252.1"/>
    <property type="molecule type" value="Genomic_DNA"/>
</dbReference>
<reference evidence="1 2" key="1">
    <citation type="journal article" date="2012" name="J. Virol.">
        <title>Genome Sequence of Cronobacter sakazakii Myovirus vB_CsaM_GAP31.</title>
        <authorList>
            <person name="Abbasifar R."/>
            <person name="Kropinski A.M."/>
            <person name="Sabour P.M."/>
            <person name="Ackermann H.W."/>
            <person name="Alanis Villa A."/>
            <person name="Abbasifar A."/>
            <person name="Griffiths M.W."/>
        </authorList>
    </citation>
    <scope>NUCLEOTIDE SEQUENCE [LARGE SCALE GENOMIC DNA]</scope>
</reference>
<dbReference type="Proteomes" id="UP000000458">
    <property type="component" value="Segment"/>
</dbReference>
<organism evidence="1 2">
    <name type="scientific">Cronobacter phage vB_CsaM_GAP31</name>
    <dbReference type="NCBI Taxonomy" id="1141135"/>
    <lineage>
        <taxon>Viruses</taxon>
        <taxon>Duplodnaviria</taxon>
        <taxon>Heunggongvirae</taxon>
        <taxon>Uroviricota</taxon>
        <taxon>Caudoviricetes</taxon>
        <taxon>Vequintavirinae</taxon>
        <taxon>Seunavirus</taxon>
        <taxon>Seunavirus GAP31</taxon>
    </lineage>
</organism>
<dbReference type="GeneID" id="13993685"/>
<dbReference type="KEGG" id="vg:13993685"/>
<evidence type="ECO:0000313" key="2">
    <source>
        <dbReference type="Proteomes" id="UP000000458"/>
    </source>
</evidence>
<proteinExistence type="predicted"/>
<dbReference type="OrthoDB" id="25706at10239"/>
<accession>K4F6M7</accession>
<evidence type="ECO:0000313" key="1">
    <source>
        <dbReference type="EMBL" id="AFC21252.1"/>
    </source>
</evidence>
<gene>
    <name evidence="1" type="ORF">GAP31_071</name>
</gene>
<name>K4F6M7_9CAUD</name>
<protein>
    <submittedName>
        <fullName evidence="1">Uncharacterized protein</fullName>
    </submittedName>
</protein>